<proteinExistence type="predicted"/>
<accession>A0ACD5TSA3</accession>
<organism evidence="1 2">
    <name type="scientific">Avena sativa</name>
    <name type="common">Oat</name>
    <dbReference type="NCBI Taxonomy" id="4498"/>
    <lineage>
        <taxon>Eukaryota</taxon>
        <taxon>Viridiplantae</taxon>
        <taxon>Streptophyta</taxon>
        <taxon>Embryophyta</taxon>
        <taxon>Tracheophyta</taxon>
        <taxon>Spermatophyta</taxon>
        <taxon>Magnoliopsida</taxon>
        <taxon>Liliopsida</taxon>
        <taxon>Poales</taxon>
        <taxon>Poaceae</taxon>
        <taxon>BOP clade</taxon>
        <taxon>Pooideae</taxon>
        <taxon>Poodae</taxon>
        <taxon>Poeae</taxon>
        <taxon>Poeae Chloroplast Group 1 (Aveneae type)</taxon>
        <taxon>Aveninae</taxon>
        <taxon>Avena</taxon>
    </lineage>
</organism>
<reference evidence="1" key="2">
    <citation type="submission" date="2025-09" db="UniProtKB">
        <authorList>
            <consortium name="EnsemblPlants"/>
        </authorList>
    </citation>
    <scope>IDENTIFICATION</scope>
</reference>
<evidence type="ECO:0000313" key="2">
    <source>
        <dbReference type="Proteomes" id="UP001732700"/>
    </source>
</evidence>
<name>A0ACD5TSA3_AVESA</name>
<protein>
    <submittedName>
        <fullName evidence="1">Uncharacterized protein</fullName>
    </submittedName>
</protein>
<dbReference type="EnsemblPlants" id="AVESA.00010b.r2.1DG0120180.1">
    <property type="protein sequence ID" value="AVESA.00010b.r2.1DG0120180.1.CDS"/>
    <property type="gene ID" value="AVESA.00010b.r2.1DG0120180"/>
</dbReference>
<dbReference type="Proteomes" id="UP001732700">
    <property type="component" value="Chromosome 1D"/>
</dbReference>
<reference evidence="1" key="1">
    <citation type="submission" date="2021-05" db="EMBL/GenBank/DDBJ databases">
        <authorList>
            <person name="Scholz U."/>
            <person name="Mascher M."/>
            <person name="Fiebig A."/>
        </authorList>
    </citation>
    <scope>NUCLEOTIDE SEQUENCE [LARGE SCALE GENOMIC DNA]</scope>
</reference>
<keyword evidence="2" id="KW-1185">Reference proteome</keyword>
<sequence length="361" mass="39381">MGLLRRYNRGLLMPPRPPPRLAGAPVVAAFFFSILLLPAPPAEALPFVVLHGIADQCANRGVAKFTKLLADWSAADGYCLEIGSGTWDSWVMPLQQQADIICKKVKEMEELSGGYNIVGLSQGNLIGRAVVEYCDDGPPVKNFISLAGPHAGTASVPLCGSGILCVIVDALVKLEIYSEYAQAHLAPGGYLKIPTDMEDYLKGCRFLPKLNNEIPSERNATYKERFSSLENLVLIMFESDAVIIPRETSWFGYYPDGAFDPVLPPQKTKLYEEDWIGLKALDDAGRVKFVSVPGGHLGISNSNMMKHVVPYLVDKPSVSTSLVATWYAVKEALGLAENDVGVLLHPHHDQIHHPSAITLCI</sequence>
<evidence type="ECO:0000313" key="1">
    <source>
        <dbReference type="EnsemblPlants" id="AVESA.00010b.r2.1DG0120180.1.CDS"/>
    </source>
</evidence>